<evidence type="ECO:0000256" key="3">
    <source>
        <dbReference type="RuleBase" id="RU368077"/>
    </source>
</evidence>
<proteinExistence type="inferred from homology"/>
<dbReference type="NCBIfam" id="TIGR01493">
    <property type="entry name" value="HAD-SF-IA-v2"/>
    <property type="match status" value="1"/>
</dbReference>
<dbReference type="Pfam" id="PF00702">
    <property type="entry name" value="Hydrolase"/>
    <property type="match status" value="1"/>
</dbReference>
<dbReference type="InterPro" id="IPR006439">
    <property type="entry name" value="HAD-SF_hydro_IA"/>
</dbReference>
<comment type="catalytic activity">
    <reaction evidence="3">
        <text>an (S)-2-haloacid + H2O = a (2R)-2-hydroxycarboxylate + a halide anion + H(+)</text>
        <dbReference type="Rhea" id="RHEA:11192"/>
        <dbReference type="ChEBI" id="CHEBI:15377"/>
        <dbReference type="ChEBI" id="CHEBI:15378"/>
        <dbReference type="ChEBI" id="CHEBI:16042"/>
        <dbReference type="ChEBI" id="CHEBI:58314"/>
        <dbReference type="ChEBI" id="CHEBI:137405"/>
        <dbReference type="EC" id="3.8.1.2"/>
    </reaction>
</comment>
<dbReference type="InterPro" id="IPR051540">
    <property type="entry name" value="S-2-haloacid_dehalogenase"/>
</dbReference>
<comment type="function">
    <text evidence="3">Catalyzes the hydrolytic dehalogenation of small (S)-2-haloalkanoic acids to yield the corresponding (R)-2-hydroxyalkanoic acids.</text>
</comment>
<comment type="similarity">
    <text evidence="1 3">Belongs to the HAD-like hydrolase superfamily. S-2-haloalkanoic acid dehalogenase family.</text>
</comment>
<dbReference type="EC" id="3.8.1.2" evidence="3"/>
<sequence>MPITTCIFDAYGTLFDVAAAARQAASEPQFAHLQDNWAELAGHWRLKQLQYTWLRAITGAHADFWDVTQDGLDWAMEAAGLDGDSALRQRLLDLYWELQAYPEVPAMLKALKDAGMNTAILSNGSPAMLDGAVQSAGLADVLDDVLSVESVGIFKPDSRVYDLVGKRFGCAKDEVLFVSSNGWDAAGASGYGFVTAWVNRAGEPVDRLPWKPAHILPDLTAIPDLARS</sequence>
<dbReference type="PRINTS" id="PR00413">
    <property type="entry name" value="HADHALOGNASE"/>
</dbReference>
<dbReference type="Proteomes" id="UP001058713">
    <property type="component" value="Chromosome"/>
</dbReference>
<protein>
    <recommendedName>
        <fullName evidence="3">(S)-2-haloacid dehalogenase</fullName>
        <ecNumber evidence="3">3.8.1.2</ecNumber>
    </recommendedName>
    <alternativeName>
        <fullName evidence="3">2-haloalkanoic acid dehalogenase</fullName>
    </alternativeName>
    <alternativeName>
        <fullName evidence="3">Halocarboxylic acid halidohydrolase</fullName>
    </alternativeName>
    <alternativeName>
        <fullName evidence="3">L-2-haloacid dehalogenase</fullName>
    </alternativeName>
</protein>
<dbReference type="SFLD" id="SFLDS00003">
    <property type="entry name" value="Haloacid_Dehalogenase"/>
    <property type="match status" value="1"/>
</dbReference>
<gene>
    <name evidence="4" type="ORF">K3721_02365</name>
</gene>
<dbReference type="InterPro" id="IPR036412">
    <property type="entry name" value="HAD-like_sf"/>
</dbReference>
<dbReference type="PANTHER" id="PTHR43316">
    <property type="entry name" value="HYDROLASE, HALOACID DELAHOGENASE-RELATED"/>
    <property type="match status" value="1"/>
</dbReference>
<dbReference type="AlphaFoldDB" id="A0A9Q9HHE7"/>
<dbReference type="EMBL" id="CP081070">
    <property type="protein sequence ID" value="UWQ54401.1"/>
    <property type="molecule type" value="Genomic_DNA"/>
</dbReference>
<dbReference type="PANTHER" id="PTHR43316:SF3">
    <property type="entry name" value="HALOACID DEHALOGENASE, TYPE II (AFU_ORTHOLOGUE AFUA_2G07750)-RELATED"/>
    <property type="match status" value="1"/>
</dbReference>
<dbReference type="NCBIfam" id="TIGR01428">
    <property type="entry name" value="HAD_type_II"/>
    <property type="match status" value="1"/>
</dbReference>
<keyword evidence="2 3" id="KW-0378">Hydrolase</keyword>
<dbReference type="InterPro" id="IPR023214">
    <property type="entry name" value="HAD_sf"/>
</dbReference>
<evidence type="ECO:0000256" key="2">
    <source>
        <dbReference type="ARBA" id="ARBA00022801"/>
    </source>
</evidence>
<dbReference type="RefSeq" id="WP_259971718.1">
    <property type="nucleotide sequence ID" value="NZ_CP081070.1"/>
</dbReference>
<dbReference type="Gene3D" id="3.40.50.1000">
    <property type="entry name" value="HAD superfamily/HAD-like"/>
    <property type="match status" value="1"/>
</dbReference>
<dbReference type="SUPFAM" id="SSF56784">
    <property type="entry name" value="HAD-like"/>
    <property type="match status" value="1"/>
</dbReference>
<accession>A0A9Q9HHE7</accession>
<dbReference type="KEGG" id="lcae:K3721_02365"/>
<dbReference type="CDD" id="cd02588">
    <property type="entry name" value="HAD_L2-DEX"/>
    <property type="match status" value="1"/>
</dbReference>
<evidence type="ECO:0000313" key="4">
    <source>
        <dbReference type="EMBL" id="UWQ54401.1"/>
    </source>
</evidence>
<dbReference type="InterPro" id="IPR023198">
    <property type="entry name" value="PGP-like_dom2"/>
</dbReference>
<dbReference type="GO" id="GO:0018784">
    <property type="term" value="F:(S)-2-haloacid dehalogenase activity"/>
    <property type="evidence" value="ECO:0007669"/>
    <property type="project" value="UniProtKB-UniRule"/>
</dbReference>
<dbReference type="Gene3D" id="1.10.150.240">
    <property type="entry name" value="Putative phosphatase, domain 2"/>
    <property type="match status" value="1"/>
</dbReference>
<organism evidence="4 5">
    <name type="scientific">Leisingera caerulea</name>
    <name type="common">Phaeobacter caeruleus</name>
    <dbReference type="NCBI Taxonomy" id="506591"/>
    <lineage>
        <taxon>Bacteria</taxon>
        <taxon>Pseudomonadati</taxon>
        <taxon>Pseudomonadota</taxon>
        <taxon>Alphaproteobacteria</taxon>
        <taxon>Rhodobacterales</taxon>
        <taxon>Roseobacteraceae</taxon>
        <taxon>Leisingera</taxon>
    </lineage>
</organism>
<dbReference type="SFLD" id="SFLDG01135">
    <property type="entry name" value="C1.5.6:_HAD__Beta-PGM__Phospha"/>
    <property type="match status" value="1"/>
</dbReference>
<reference evidence="4" key="1">
    <citation type="submission" date="2021-08" db="EMBL/GenBank/DDBJ databases">
        <authorList>
            <person name="Nwanade C."/>
            <person name="Wang M."/>
            <person name="Masoudi A."/>
            <person name="Yu Z."/>
            <person name="Liu J."/>
        </authorList>
    </citation>
    <scope>NUCLEOTIDE SEQUENCE</scope>
    <source>
        <strain evidence="4">S122</strain>
    </source>
</reference>
<dbReference type="SFLD" id="SFLDF00045">
    <property type="entry name" value="2-haloacid_dehalogenase"/>
    <property type="match status" value="1"/>
</dbReference>
<dbReference type="InterPro" id="IPR006328">
    <property type="entry name" value="2-HAD"/>
</dbReference>
<dbReference type="SFLD" id="SFLDG01129">
    <property type="entry name" value="C1.5:_HAD__Beta-PGM__Phosphata"/>
    <property type="match status" value="1"/>
</dbReference>
<evidence type="ECO:0000313" key="5">
    <source>
        <dbReference type="Proteomes" id="UP001058713"/>
    </source>
</evidence>
<name>A0A9Q9HHE7_LEICA</name>
<evidence type="ECO:0000256" key="1">
    <source>
        <dbReference type="ARBA" id="ARBA00008106"/>
    </source>
</evidence>